<keyword evidence="2" id="KW-0418">Kinase</keyword>
<dbReference type="GO" id="GO:0005975">
    <property type="term" value="P:carbohydrate metabolic process"/>
    <property type="evidence" value="ECO:0007669"/>
    <property type="project" value="InterPro"/>
</dbReference>
<evidence type="ECO:0000313" key="4">
    <source>
        <dbReference type="EMBL" id="GAI00284.1"/>
    </source>
</evidence>
<dbReference type="Gene3D" id="3.30.420.40">
    <property type="match status" value="2"/>
</dbReference>
<dbReference type="InterPro" id="IPR018485">
    <property type="entry name" value="FGGY_C"/>
</dbReference>
<feature type="non-terminal residue" evidence="4">
    <location>
        <position position="194"/>
    </location>
</feature>
<accession>X1M1K4</accession>
<dbReference type="GO" id="GO:0016773">
    <property type="term" value="F:phosphotransferase activity, alcohol group as acceptor"/>
    <property type="evidence" value="ECO:0007669"/>
    <property type="project" value="InterPro"/>
</dbReference>
<evidence type="ECO:0000259" key="3">
    <source>
        <dbReference type="Pfam" id="PF02782"/>
    </source>
</evidence>
<dbReference type="InterPro" id="IPR050406">
    <property type="entry name" value="FGGY_Carb_Kinase"/>
</dbReference>
<reference evidence="4" key="1">
    <citation type="journal article" date="2014" name="Front. Microbiol.">
        <title>High frequency of phylogenetically diverse reductive dehalogenase-homologous genes in deep subseafloor sedimentary metagenomes.</title>
        <authorList>
            <person name="Kawai M."/>
            <person name="Futagami T."/>
            <person name="Toyoda A."/>
            <person name="Takaki Y."/>
            <person name="Nishi S."/>
            <person name="Hori S."/>
            <person name="Arai W."/>
            <person name="Tsubouchi T."/>
            <person name="Morono Y."/>
            <person name="Uchiyama I."/>
            <person name="Ito T."/>
            <person name="Fujiyama A."/>
            <person name="Inagaki F."/>
            <person name="Takami H."/>
        </authorList>
    </citation>
    <scope>NUCLEOTIDE SEQUENCE</scope>
    <source>
        <strain evidence="4">Expedition CK06-06</strain>
    </source>
</reference>
<comment type="caution">
    <text evidence="4">The sequence shown here is derived from an EMBL/GenBank/DDBJ whole genome shotgun (WGS) entry which is preliminary data.</text>
</comment>
<dbReference type="AlphaFoldDB" id="X1M1K4"/>
<dbReference type="SUPFAM" id="SSF53067">
    <property type="entry name" value="Actin-like ATPase domain"/>
    <property type="match status" value="1"/>
</dbReference>
<proteinExistence type="predicted"/>
<feature type="domain" description="Carbohydrate kinase FGGY C-terminal" evidence="3">
    <location>
        <begin position="53"/>
        <end position="193"/>
    </location>
</feature>
<dbReference type="PROSITE" id="PS00445">
    <property type="entry name" value="FGGY_KINASES_2"/>
    <property type="match status" value="1"/>
</dbReference>
<evidence type="ECO:0000256" key="2">
    <source>
        <dbReference type="ARBA" id="ARBA00022777"/>
    </source>
</evidence>
<dbReference type="PANTHER" id="PTHR43095">
    <property type="entry name" value="SUGAR KINASE"/>
    <property type="match status" value="1"/>
</dbReference>
<dbReference type="InterPro" id="IPR043129">
    <property type="entry name" value="ATPase_NBD"/>
</dbReference>
<name>X1M1K4_9ZZZZ</name>
<gene>
    <name evidence="4" type="ORF">S06H3_07755</name>
</gene>
<dbReference type="EMBL" id="BARV01003180">
    <property type="protein sequence ID" value="GAI00284.1"/>
    <property type="molecule type" value="Genomic_DNA"/>
</dbReference>
<evidence type="ECO:0000256" key="1">
    <source>
        <dbReference type="ARBA" id="ARBA00022679"/>
    </source>
</evidence>
<dbReference type="InterPro" id="IPR018483">
    <property type="entry name" value="Carb_kinase_FGGY_CS"/>
</dbReference>
<protein>
    <recommendedName>
        <fullName evidence="3">Carbohydrate kinase FGGY C-terminal domain-containing protein</fullName>
    </recommendedName>
</protein>
<sequence length="194" mass="21004">MLPDISWTTDIAGFVTKEASKQTGLKEGTPVIVGTADASAEGISAGVVEMGDLMIMLGTSSFFIQIVKERANSKVLWSANYLESNQYAIAAGMGTAGAVINWFYEMLGNKSLSELDNLAERVKAGSEGLILLPYFSGERTPINNPNARGLLFGLSLYHKKDHVFRAIMEGIAYGIKDNLEHMEKLGTPVKKIVT</sequence>
<keyword evidence="1" id="KW-0808">Transferase</keyword>
<dbReference type="GO" id="GO:0016301">
    <property type="term" value="F:kinase activity"/>
    <property type="evidence" value="ECO:0007669"/>
    <property type="project" value="UniProtKB-KW"/>
</dbReference>
<organism evidence="4">
    <name type="scientific">marine sediment metagenome</name>
    <dbReference type="NCBI Taxonomy" id="412755"/>
    <lineage>
        <taxon>unclassified sequences</taxon>
        <taxon>metagenomes</taxon>
        <taxon>ecological metagenomes</taxon>
    </lineage>
</organism>
<dbReference type="Pfam" id="PF02782">
    <property type="entry name" value="FGGY_C"/>
    <property type="match status" value="1"/>
</dbReference>